<name>A0A0P0CHB5_9BACT</name>
<dbReference type="PATRIC" id="fig|512763.3.peg.1331"/>
<accession>A0A0P0CHB5</accession>
<evidence type="ECO:0000313" key="3">
    <source>
        <dbReference type="Proteomes" id="UP000061382"/>
    </source>
</evidence>
<keyword evidence="1" id="KW-0472">Membrane</keyword>
<keyword evidence="3" id="KW-1185">Reference proteome</keyword>
<reference evidence="2 3" key="1">
    <citation type="submission" date="2015-08" db="EMBL/GenBank/DDBJ databases">
        <title>Complete genome sequence of Rufibacter tibetensis strain 1351t, a radiation-resistant bacterium from tibet plateau.</title>
        <authorList>
            <person name="Dai J."/>
        </authorList>
    </citation>
    <scope>NUCLEOTIDE SEQUENCE [LARGE SCALE GENOMIC DNA]</scope>
    <source>
        <strain evidence="2 3">1351</strain>
    </source>
</reference>
<protein>
    <submittedName>
        <fullName evidence="2">Uncharacterized protein</fullName>
    </submittedName>
</protein>
<dbReference type="KEGG" id="rti:DC20_06020"/>
<dbReference type="Proteomes" id="UP000061382">
    <property type="component" value="Chromosome"/>
</dbReference>
<dbReference type="AlphaFoldDB" id="A0A0P0CHB5"/>
<keyword evidence="1" id="KW-1133">Transmembrane helix</keyword>
<proteinExistence type="predicted"/>
<keyword evidence="1" id="KW-0812">Transmembrane</keyword>
<feature type="transmembrane region" description="Helical" evidence="1">
    <location>
        <begin position="12"/>
        <end position="42"/>
    </location>
</feature>
<gene>
    <name evidence="2" type="ORF">DC20_06020</name>
</gene>
<dbReference type="EMBL" id="CP012643">
    <property type="protein sequence ID" value="ALI98607.1"/>
    <property type="molecule type" value="Genomic_DNA"/>
</dbReference>
<organism evidence="2 3">
    <name type="scientific">Rufibacter tibetensis</name>
    <dbReference type="NCBI Taxonomy" id="512763"/>
    <lineage>
        <taxon>Bacteria</taxon>
        <taxon>Pseudomonadati</taxon>
        <taxon>Bacteroidota</taxon>
        <taxon>Cytophagia</taxon>
        <taxon>Cytophagales</taxon>
        <taxon>Hymenobacteraceae</taxon>
        <taxon>Rufibacter</taxon>
    </lineage>
</organism>
<evidence type="ECO:0000256" key="1">
    <source>
        <dbReference type="SAM" id="Phobius"/>
    </source>
</evidence>
<evidence type="ECO:0000313" key="2">
    <source>
        <dbReference type="EMBL" id="ALI98607.1"/>
    </source>
</evidence>
<sequence>MPTFVPTSVLSKIIIFIISIIQSELMTLACIEPCFIALFILYTKYTNYFIILFNKLFQILFPWEGNILLKF</sequence>